<dbReference type="PROSITE" id="PS50948">
    <property type="entry name" value="PAN"/>
    <property type="match status" value="1"/>
</dbReference>
<keyword evidence="11" id="KW-1185">Reference proteome</keyword>
<dbReference type="InterPro" id="IPR000719">
    <property type="entry name" value="Prot_kinase_dom"/>
</dbReference>
<dbReference type="SUPFAM" id="SSF56112">
    <property type="entry name" value="Protein kinase-like (PK-like)"/>
    <property type="match status" value="1"/>
</dbReference>
<dbReference type="AlphaFoldDB" id="A0AAP0PZJ1"/>
<comment type="caution">
    <text evidence="10">The sequence shown here is derived from an EMBL/GenBank/DDBJ whole genome shotgun (WGS) entry which is preliminary data.</text>
</comment>
<dbReference type="InterPro" id="IPR051343">
    <property type="entry name" value="G-type_lectin_kinases/EP1-like"/>
</dbReference>
<dbReference type="PROSITE" id="PS00107">
    <property type="entry name" value="PROTEIN_KINASE_ATP"/>
    <property type="match status" value="1"/>
</dbReference>
<evidence type="ECO:0000256" key="3">
    <source>
        <dbReference type="ARBA" id="ARBA00022741"/>
    </source>
</evidence>
<evidence type="ECO:0008006" key="12">
    <source>
        <dbReference type="Google" id="ProtNLM"/>
    </source>
</evidence>
<dbReference type="GO" id="GO:0004672">
    <property type="term" value="F:protein kinase activity"/>
    <property type="evidence" value="ECO:0007669"/>
    <property type="project" value="InterPro"/>
</dbReference>
<evidence type="ECO:0000259" key="9">
    <source>
        <dbReference type="PROSITE" id="PS50948"/>
    </source>
</evidence>
<dbReference type="FunFam" id="1.10.510.10:FF:000589">
    <property type="entry name" value="Serine/threonine-protein kinase"/>
    <property type="match status" value="1"/>
</dbReference>
<gene>
    <name evidence="10" type="ORF">Syun_003089</name>
</gene>
<keyword evidence="7" id="KW-0472">Membrane</keyword>
<dbReference type="PANTHER" id="PTHR47976">
    <property type="entry name" value="G-TYPE LECTIN S-RECEPTOR-LIKE SERINE/THREONINE-PROTEIN KINASE SD2-5"/>
    <property type="match status" value="1"/>
</dbReference>
<evidence type="ECO:0000259" key="8">
    <source>
        <dbReference type="PROSITE" id="PS50011"/>
    </source>
</evidence>
<keyword evidence="1" id="KW-0808">Transferase</keyword>
<sequence length="501" mass="54638">MSSVLACETLCTSNCSCLGFFYANSSGSCYLIKNRIGSVTTSSGNGNDRVGYIKAIGGATNADDDDQGSNNFPIAALVLLPSAGFFLLILLLVLVFIKRRRSVTKKKSIKLGRPNSNSSSDLDAFSIPGLPVRFDFDELEGATENFGSQIGSGGFGCVYKGTLADKSVVAVKKINNLGNQGKKEFCTEIAIIGKIHHVNLVRLRGFCAEGRQRLLVYEYMNRGSLDRTLFGAGPAIEWQERVDIAIGTARGLAYLHSGCENKIIHCDIKPENILLHDHFHVKISDFGLSKLLSPEQSSHFTTMRGTRGYLAPEWLTSSAISDKTDVYSYGMVLLELVSGRKNCSMRTQSHSTDDETTTMSSSSSIPVYFPLLALDMHEQGRYVELADPRLEGRVTNEAVEKLVRIALCCVHEDPNLRPTMVNVVSMLEGTIPLGKPRGESLNFLRFYGRRFNESSVLGGSNGDNRFMGFSQVIINASQTSTTSGSAASYSYISSQQISGPR</sequence>
<evidence type="ECO:0000256" key="1">
    <source>
        <dbReference type="ARBA" id="ARBA00022679"/>
    </source>
</evidence>
<protein>
    <recommendedName>
        <fullName evidence="12">Protein kinase domain-containing protein</fullName>
    </recommendedName>
</protein>
<dbReference type="PROSITE" id="PS50011">
    <property type="entry name" value="PROTEIN_KINASE_DOM"/>
    <property type="match status" value="1"/>
</dbReference>
<dbReference type="InterPro" id="IPR008271">
    <property type="entry name" value="Ser/Thr_kinase_AS"/>
</dbReference>
<dbReference type="Gene3D" id="3.30.200.20">
    <property type="entry name" value="Phosphorylase Kinase, domain 1"/>
    <property type="match status" value="1"/>
</dbReference>
<keyword evidence="7" id="KW-1133">Transmembrane helix</keyword>
<dbReference type="InterPro" id="IPR017441">
    <property type="entry name" value="Protein_kinase_ATP_BS"/>
</dbReference>
<dbReference type="PROSITE" id="PS00108">
    <property type="entry name" value="PROTEIN_KINASE_ST"/>
    <property type="match status" value="1"/>
</dbReference>
<feature type="transmembrane region" description="Helical" evidence="7">
    <location>
        <begin position="74"/>
        <end position="97"/>
    </location>
</feature>
<feature type="domain" description="Protein kinase" evidence="8">
    <location>
        <begin position="144"/>
        <end position="431"/>
    </location>
</feature>
<evidence type="ECO:0000313" key="10">
    <source>
        <dbReference type="EMBL" id="KAK9162187.1"/>
    </source>
</evidence>
<feature type="binding site" evidence="6">
    <location>
        <position position="173"/>
    </location>
    <ligand>
        <name>ATP</name>
        <dbReference type="ChEBI" id="CHEBI:30616"/>
    </ligand>
</feature>
<keyword evidence="4" id="KW-0418">Kinase</keyword>
<dbReference type="GO" id="GO:0005524">
    <property type="term" value="F:ATP binding"/>
    <property type="evidence" value="ECO:0007669"/>
    <property type="project" value="UniProtKB-UniRule"/>
</dbReference>
<dbReference type="Proteomes" id="UP001420932">
    <property type="component" value="Unassembled WGS sequence"/>
</dbReference>
<dbReference type="Gene3D" id="3.50.4.10">
    <property type="entry name" value="Hepatocyte Growth Factor"/>
    <property type="match status" value="1"/>
</dbReference>
<dbReference type="InterPro" id="IPR011009">
    <property type="entry name" value="Kinase-like_dom_sf"/>
</dbReference>
<accession>A0AAP0PZJ1</accession>
<reference evidence="10 11" key="1">
    <citation type="submission" date="2024-01" db="EMBL/GenBank/DDBJ databases">
        <title>Genome assemblies of Stephania.</title>
        <authorList>
            <person name="Yang L."/>
        </authorList>
    </citation>
    <scope>NUCLEOTIDE SEQUENCE [LARGE SCALE GENOMIC DNA]</scope>
    <source>
        <strain evidence="10">YNDBR</strain>
        <tissue evidence="10">Leaf</tissue>
    </source>
</reference>
<dbReference type="InterPro" id="IPR003609">
    <property type="entry name" value="Pan_app"/>
</dbReference>
<dbReference type="Pfam" id="PF00069">
    <property type="entry name" value="Pkinase"/>
    <property type="match status" value="1"/>
</dbReference>
<keyword evidence="2" id="KW-0732">Signal</keyword>
<dbReference type="CDD" id="cd14066">
    <property type="entry name" value="STKc_IRAK"/>
    <property type="match status" value="1"/>
</dbReference>
<dbReference type="SMART" id="SM00220">
    <property type="entry name" value="S_TKc"/>
    <property type="match status" value="1"/>
</dbReference>
<organism evidence="10 11">
    <name type="scientific">Stephania yunnanensis</name>
    <dbReference type="NCBI Taxonomy" id="152371"/>
    <lineage>
        <taxon>Eukaryota</taxon>
        <taxon>Viridiplantae</taxon>
        <taxon>Streptophyta</taxon>
        <taxon>Embryophyta</taxon>
        <taxon>Tracheophyta</taxon>
        <taxon>Spermatophyta</taxon>
        <taxon>Magnoliopsida</taxon>
        <taxon>Ranunculales</taxon>
        <taxon>Menispermaceae</taxon>
        <taxon>Menispermoideae</taxon>
        <taxon>Cissampelideae</taxon>
        <taxon>Stephania</taxon>
    </lineage>
</organism>
<dbReference type="FunFam" id="3.30.200.20:FF:000178">
    <property type="entry name" value="serine/threonine-protein kinase PBS1-like"/>
    <property type="match status" value="1"/>
</dbReference>
<evidence type="ECO:0000256" key="4">
    <source>
        <dbReference type="ARBA" id="ARBA00022777"/>
    </source>
</evidence>
<evidence type="ECO:0000256" key="6">
    <source>
        <dbReference type="PROSITE-ProRule" id="PRU10141"/>
    </source>
</evidence>
<evidence type="ECO:0000256" key="5">
    <source>
        <dbReference type="ARBA" id="ARBA00022840"/>
    </source>
</evidence>
<dbReference type="Gene3D" id="1.10.510.10">
    <property type="entry name" value="Transferase(Phosphotransferase) domain 1"/>
    <property type="match status" value="1"/>
</dbReference>
<feature type="domain" description="Apple" evidence="9">
    <location>
        <begin position="1"/>
        <end position="57"/>
    </location>
</feature>
<keyword evidence="5 6" id="KW-0067">ATP-binding</keyword>
<evidence type="ECO:0000313" key="11">
    <source>
        <dbReference type="Proteomes" id="UP001420932"/>
    </source>
</evidence>
<proteinExistence type="predicted"/>
<dbReference type="EMBL" id="JBBNAF010000002">
    <property type="protein sequence ID" value="KAK9162187.1"/>
    <property type="molecule type" value="Genomic_DNA"/>
</dbReference>
<keyword evidence="7" id="KW-0812">Transmembrane</keyword>
<keyword evidence="3 6" id="KW-0547">Nucleotide-binding</keyword>
<evidence type="ECO:0000256" key="2">
    <source>
        <dbReference type="ARBA" id="ARBA00022729"/>
    </source>
</evidence>
<evidence type="ECO:0000256" key="7">
    <source>
        <dbReference type="SAM" id="Phobius"/>
    </source>
</evidence>
<name>A0AAP0PZJ1_9MAGN</name>
<dbReference type="PANTHER" id="PTHR47976:SF60">
    <property type="entry name" value="RECEPTOR-LIKE SERINE_THREONINE-PROTEIN KINASE"/>
    <property type="match status" value="1"/>
</dbReference>